<dbReference type="AlphaFoldDB" id="A0A8H3X0M2"/>
<dbReference type="OrthoDB" id="2013972at2759"/>
<sequence>MGNLQSTKKLIRFKRKSTKSSDEKYNNNSPISEMMMPSSPIEHSYRHNDATYYYIDGRRYLDNSSYSLPNDDEEIDRLQLQHYLARYVLQANFCAPVNNKLKSGAKVLDVGCGPGTFTLEMAYDYPNSHFIGIDINPMFPKEIKPRNVDFEEADVLEDLPFPDESFDFIVIRNMVTALTLHDWENKIWKELIRVLKPGGYIESTEFEIPALNRGPVTYRMSEAWITMMKTKNIDLTIATHLEEIYKSTILKNIEHKSKMIPVGTWGDRIGKIMADDFIMLAKAMCPILRPIWGLTHEQYNECTERFVEELNVYRTYCNIHVVFGQKPDNFFLS</sequence>
<gene>
    <name evidence="3" type="ORF">F8M41_011181</name>
</gene>
<evidence type="ECO:0000259" key="2">
    <source>
        <dbReference type="Pfam" id="PF13649"/>
    </source>
</evidence>
<accession>A0A8H3X0M2</accession>
<dbReference type="PANTHER" id="PTHR43591">
    <property type="entry name" value="METHYLTRANSFERASE"/>
    <property type="match status" value="1"/>
</dbReference>
<protein>
    <submittedName>
        <fullName evidence="3">S-adenosyl-L-methionine-dependent methyltransferase</fullName>
    </submittedName>
</protein>
<dbReference type="PANTHER" id="PTHR43591:SF24">
    <property type="entry name" value="2-METHOXY-6-POLYPRENYL-1,4-BENZOQUINOL METHYLASE, MITOCHONDRIAL"/>
    <property type="match status" value="1"/>
</dbReference>
<dbReference type="GO" id="GO:0032259">
    <property type="term" value="P:methylation"/>
    <property type="evidence" value="ECO:0007669"/>
    <property type="project" value="UniProtKB-KW"/>
</dbReference>
<dbReference type="Gene3D" id="3.40.50.150">
    <property type="entry name" value="Vaccinia Virus protein VP39"/>
    <property type="match status" value="1"/>
</dbReference>
<dbReference type="GO" id="GO:0008168">
    <property type="term" value="F:methyltransferase activity"/>
    <property type="evidence" value="ECO:0007669"/>
    <property type="project" value="UniProtKB-KW"/>
</dbReference>
<comment type="caution">
    <text evidence="3">The sequence shown here is derived from an EMBL/GenBank/DDBJ whole genome shotgun (WGS) entry which is preliminary data.</text>
</comment>
<feature type="compositionally biased region" description="Low complexity" evidence="1">
    <location>
        <begin position="26"/>
        <end position="40"/>
    </location>
</feature>
<keyword evidence="3" id="KW-0808">Transferase</keyword>
<proteinExistence type="predicted"/>
<evidence type="ECO:0000256" key="1">
    <source>
        <dbReference type="SAM" id="MobiDB-lite"/>
    </source>
</evidence>
<evidence type="ECO:0000313" key="3">
    <source>
        <dbReference type="EMBL" id="KAF0387519.1"/>
    </source>
</evidence>
<keyword evidence="4" id="KW-1185">Reference proteome</keyword>
<dbReference type="EMBL" id="WTPW01002297">
    <property type="protein sequence ID" value="KAF0387519.1"/>
    <property type="molecule type" value="Genomic_DNA"/>
</dbReference>
<reference evidence="3 4" key="1">
    <citation type="journal article" date="2019" name="Environ. Microbiol.">
        <title>At the nexus of three kingdoms: the genome of the mycorrhizal fungus Gigaspora margarita provides insights into plant, endobacterial and fungal interactions.</title>
        <authorList>
            <person name="Venice F."/>
            <person name="Ghignone S."/>
            <person name="Salvioli di Fossalunga A."/>
            <person name="Amselem J."/>
            <person name="Novero M."/>
            <person name="Xianan X."/>
            <person name="Sedzielewska Toro K."/>
            <person name="Morin E."/>
            <person name="Lipzen A."/>
            <person name="Grigoriev I.V."/>
            <person name="Henrissat B."/>
            <person name="Martin F.M."/>
            <person name="Bonfante P."/>
        </authorList>
    </citation>
    <scope>NUCLEOTIDE SEQUENCE [LARGE SCALE GENOMIC DNA]</scope>
    <source>
        <strain evidence="3 4">BEG34</strain>
    </source>
</reference>
<feature type="domain" description="Methyltransferase" evidence="2">
    <location>
        <begin position="107"/>
        <end position="199"/>
    </location>
</feature>
<name>A0A8H3X0M2_GIGMA</name>
<feature type="region of interest" description="Disordered" evidence="1">
    <location>
        <begin position="12"/>
        <end position="40"/>
    </location>
</feature>
<dbReference type="SUPFAM" id="SSF53335">
    <property type="entry name" value="S-adenosyl-L-methionine-dependent methyltransferases"/>
    <property type="match status" value="1"/>
</dbReference>
<organism evidence="3 4">
    <name type="scientific">Gigaspora margarita</name>
    <dbReference type="NCBI Taxonomy" id="4874"/>
    <lineage>
        <taxon>Eukaryota</taxon>
        <taxon>Fungi</taxon>
        <taxon>Fungi incertae sedis</taxon>
        <taxon>Mucoromycota</taxon>
        <taxon>Glomeromycotina</taxon>
        <taxon>Glomeromycetes</taxon>
        <taxon>Diversisporales</taxon>
        <taxon>Gigasporaceae</taxon>
        <taxon>Gigaspora</taxon>
    </lineage>
</organism>
<dbReference type="Pfam" id="PF13649">
    <property type="entry name" value="Methyltransf_25"/>
    <property type="match status" value="1"/>
</dbReference>
<evidence type="ECO:0000313" key="4">
    <source>
        <dbReference type="Proteomes" id="UP000439903"/>
    </source>
</evidence>
<dbReference type="Proteomes" id="UP000439903">
    <property type="component" value="Unassembled WGS sequence"/>
</dbReference>
<dbReference type="CDD" id="cd02440">
    <property type="entry name" value="AdoMet_MTases"/>
    <property type="match status" value="1"/>
</dbReference>
<dbReference type="InterPro" id="IPR041698">
    <property type="entry name" value="Methyltransf_25"/>
</dbReference>
<keyword evidence="3" id="KW-0489">Methyltransferase</keyword>
<dbReference type="InterPro" id="IPR029063">
    <property type="entry name" value="SAM-dependent_MTases_sf"/>
</dbReference>